<dbReference type="Proteomes" id="UP001362999">
    <property type="component" value="Unassembled WGS sequence"/>
</dbReference>
<dbReference type="EMBL" id="JAWWNJ010000090">
    <property type="protein sequence ID" value="KAK6997446.1"/>
    <property type="molecule type" value="Genomic_DNA"/>
</dbReference>
<gene>
    <name evidence="1" type="ORF">R3P38DRAFT_3219479</name>
</gene>
<reference evidence="1 2" key="1">
    <citation type="journal article" date="2024" name="J Genomics">
        <title>Draft genome sequencing and assembly of Favolaschia claudopus CIRM-BRFM 2984 isolated from oak limbs.</title>
        <authorList>
            <person name="Navarro D."/>
            <person name="Drula E."/>
            <person name="Chaduli D."/>
            <person name="Cazenave R."/>
            <person name="Ahrendt S."/>
            <person name="Wang J."/>
            <person name="Lipzen A."/>
            <person name="Daum C."/>
            <person name="Barry K."/>
            <person name="Grigoriev I.V."/>
            <person name="Favel A."/>
            <person name="Rosso M.N."/>
            <person name="Martin F."/>
        </authorList>
    </citation>
    <scope>NUCLEOTIDE SEQUENCE [LARGE SCALE GENOMIC DNA]</scope>
    <source>
        <strain evidence="1 2">CIRM-BRFM 2984</strain>
    </source>
</reference>
<keyword evidence="2" id="KW-1185">Reference proteome</keyword>
<name>A0AAW0A2A6_9AGAR</name>
<evidence type="ECO:0000313" key="1">
    <source>
        <dbReference type="EMBL" id="KAK6997446.1"/>
    </source>
</evidence>
<accession>A0AAW0A2A6</accession>
<dbReference type="AlphaFoldDB" id="A0AAW0A2A6"/>
<organism evidence="1 2">
    <name type="scientific">Favolaschia claudopus</name>
    <dbReference type="NCBI Taxonomy" id="2862362"/>
    <lineage>
        <taxon>Eukaryota</taxon>
        <taxon>Fungi</taxon>
        <taxon>Dikarya</taxon>
        <taxon>Basidiomycota</taxon>
        <taxon>Agaricomycotina</taxon>
        <taxon>Agaricomycetes</taxon>
        <taxon>Agaricomycetidae</taxon>
        <taxon>Agaricales</taxon>
        <taxon>Marasmiineae</taxon>
        <taxon>Mycenaceae</taxon>
        <taxon>Favolaschia</taxon>
    </lineage>
</organism>
<comment type="caution">
    <text evidence="1">The sequence shown here is derived from an EMBL/GenBank/DDBJ whole genome shotgun (WGS) entry which is preliminary data.</text>
</comment>
<sequence>MEVIARQDTIKRVRWSDKVEDYLRQFDWNQLFSTTLRTRMAAMNVARFISETIDEPFLRQVPELKAKVAAHRLNPSHEGSHDSLVLVCRRLMQLSERDLSPDDAQLRRDLLQYAITHMLSLFDLRYGDVKLMQAATGTLISGSFIAALIQRSFTPNDLDFFCGHDRTESIVRYFQNQLDCTFTVDPGDVEGYGNVHGVHRMTTLTTSRGNTIQIIESYSELPLELILNFHSAPTRGVVSANGFSHYEIRRARNGLALVTPDSLLIKTDDLDSQIVAWKILHKYKQRGVTFIFEYNVLHECGKHVECPATLRDTSDDGCLHVALPTIPIPNFSASDTPIFTWSLGPVGMCSTGRVNGRQVAHTRSFQHIIFRKLVTALMQIPAVPESPIRVHPWSDYWSTDGSADSDSE</sequence>
<evidence type="ECO:0000313" key="2">
    <source>
        <dbReference type="Proteomes" id="UP001362999"/>
    </source>
</evidence>
<protein>
    <submittedName>
        <fullName evidence="1">Uncharacterized protein</fullName>
    </submittedName>
</protein>
<proteinExistence type="predicted"/>